<keyword evidence="6" id="KW-0732">Signal</keyword>
<keyword evidence="9" id="KW-1185">Reference proteome</keyword>
<reference evidence="8" key="1">
    <citation type="submission" date="2022-01" db="EMBL/GenBank/DDBJ databases">
        <authorList>
            <person name="Wang Y."/>
        </authorList>
    </citation>
    <scope>NUCLEOTIDE SEQUENCE</scope>
    <source>
        <strain evidence="8">WB101</strain>
    </source>
</reference>
<feature type="domain" description="OmpA-like" evidence="7">
    <location>
        <begin position="57"/>
        <end position="178"/>
    </location>
</feature>
<keyword evidence="2 4" id="KW-0472">Membrane</keyword>
<comment type="subcellular location">
    <subcellularLocation>
        <location evidence="1">Cell outer membrane</location>
    </subcellularLocation>
</comment>
<dbReference type="CDD" id="cd07185">
    <property type="entry name" value="OmpA_C-like"/>
    <property type="match status" value="1"/>
</dbReference>
<keyword evidence="3" id="KW-0998">Cell outer membrane</keyword>
<comment type="caution">
    <text evidence="8">The sequence shown here is derived from an EMBL/GenBank/DDBJ whole genome shotgun (WGS) entry which is preliminary data.</text>
</comment>
<protein>
    <submittedName>
        <fullName evidence="8">OmpA family protein</fullName>
    </submittedName>
</protein>
<evidence type="ECO:0000313" key="8">
    <source>
        <dbReference type="EMBL" id="MCG2588293.1"/>
    </source>
</evidence>
<name>A0ABS9KBV3_9BACT</name>
<feature type="compositionally biased region" description="Basic and acidic residues" evidence="5">
    <location>
        <begin position="163"/>
        <end position="172"/>
    </location>
</feature>
<dbReference type="PROSITE" id="PS51257">
    <property type="entry name" value="PROKAR_LIPOPROTEIN"/>
    <property type="match status" value="1"/>
</dbReference>
<evidence type="ECO:0000256" key="6">
    <source>
        <dbReference type="SAM" id="SignalP"/>
    </source>
</evidence>
<dbReference type="PANTHER" id="PTHR30329">
    <property type="entry name" value="STATOR ELEMENT OF FLAGELLAR MOTOR COMPLEX"/>
    <property type="match status" value="1"/>
</dbReference>
<evidence type="ECO:0000256" key="5">
    <source>
        <dbReference type="SAM" id="MobiDB-lite"/>
    </source>
</evidence>
<dbReference type="SUPFAM" id="SSF103088">
    <property type="entry name" value="OmpA-like"/>
    <property type="match status" value="1"/>
</dbReference>
<accession>A0ABS9KBV3</accession>
<evidence type="ECO:0000259" key="7">
    <source>
        <dbReference type="PROSITE" id="PS51123"/>
    </source>
</evidence>
<dbReference type="PANTHER" id="PTHR30329:SF21">
    <property type="entry name" value="LIPOPROTEIN YIAD-RELATED"/>
    <property type="match status" value="1"/>
</dbReference>
<proteinExistence type="predicted"/>
<feature type="signal peptide" evidence="6">
    <location>
        <begin position="1"/>
        <end position="20"/>
    </location>
</feature>
<reference evidence="8" key="2">
    <citation type="submission" date="2024-05" db="EMBL/GenBank/DDBJ databases">
        <title>Rhodohalobacter halophilus gen. nov., sp. nov., a moderately halophilic member of the family Balneolaceae.</title>
        <authorList>
            <person name="Xia J."/>
        </authorList>
    </citation>
    <scope>NUCLEOTIDE SEQUENCE</scope>
    <source>
        <strain evidence="8">WB101</strain>
    </source>
</reference>
<organism evidence="8 9">
    <name type="scientific">Rhodohalobacter sulfatireducens</name>
    <dbReference type="NCBI Taxonomy" id="2911366"/>
    <lineage>
        <taxon>Bacteria</taxon>
        <taxon>Pseudomonadati</taxon>
        <taxon>Balneolota</taxon>
        <taxon>Balneolia</taxon>
        <taxon>Balneolales</taxon>
        <taxon>Balneolaceae</taxon>
        <taxon>Rhodohalobacter</taxon>
    </lineage>
</organism>
<dbReference type="InterPro" id="IPR006665">
    <property type="entry name" value="OmpA-like"/>
</dbReference>
<dbReference type="InterPro" id="IPR050330">
    <property type="entry name" value="Bact_OuterMem_StrucFunc"/>
</dbReference>
<dbReference type="InterPro" id="IPR006664">
    <property type="entry name" value="OMP_bac"/>
</dbReference>
<evidence type="ECO:0000256" key="3">
    <source>
        <dbReference type="ARBA" id="ARBA00023237"/>
    </source>
</evidence>
<dbReference type="InterPro" id="IPR036737">
    <property type="entry name" value="OmpA-like_sf"/>
</dbReference>
<dbReference type="PRINTS" id="PR01021">
    <property type="entry name" value="OMPADOMAIN"/>
</dbReference>
<dbReference type="Gene3D" id="3.30.1330.60">
    <property type="entry name" value="OmpA-like domain"/>
    <property type="match status" value="1"/>
</dbReference>
<dbReference type="RefSeq" id="WP_237853135.1">
    <property type="nucleotide sequence ID" value="NZ_JAKLWS010000006.1"/>
</dbReference>
<gene>
    <name evidence="8" type="ORF">L6773_06920</name>
</gene>
<evidence type="ECO:0000313" key="9">
    <source>
        <dbReference type="Proteomes" id="UP001165366"/>
    </source>
</evidence>
<feature type="compositionally biased region" description="Acidic residues" evidence="5">
    <location>
        <begin position="40"/>
        <end position="52"/>
    </location>
</feature>
<evidence type="ECO:0000256" key="1">
    <source>
        <dbReference type="ARBA" id="ARBA00004442"/>
    </source>
</evidence>
<feature type="chain" id="PRO_5045562749" evidence="6">
    <location>
        <begin position="21"/>
        <end position="179"/>
    </location>
</feature>
<evidence type="ECO:0000256" key="4">
    <source>
        <dbReference type="PROSITE-ProRule" id="PRU00473"/>
    </source>
</evidence>
<feature type="region of interest" description="Disordered" evidence="5">
    <location>
        <begin position="26"/>
        <end position="52"/>
    </location>
</feature>
<dbReference type="Pfam" id="PF00691">
    <property type="entry name" value="OmpA"/>
    <property type="match status" value="1"/>
</dbReference>
<feature type="region of interest" description="Disordered" evidence="5">
    <location>
        <begin position="142"/>
        <end position="179"/>
    </location>
</feature>
<dbReference type="PROSITE" id="PS51123">
    <property type="entry name" value="OMPA_2"/>
    <property type="match status" value="1"/>
</dbReference>
<evidence type="ECO:0000256" key="2">
    <source>
        <dbReference type="ARBA" id="ARBA00023136"/>
    </source>
</evidence>
<sequence length="179" mass="20185">MKINKITLFLLFFAIGTVLMSCRTAEEVTEPEPEPTVTEESTDDDNDWMADEPEEEEEVQIVEELNTINFGFDLYSITDQAARQLADNVTLLRENPATRVRIDAYTDHVGGDQYNLRLSLRRAAAVVDFYRQNGIGEDRIESRGLGKAPVPCSQMEMDTDTPGCEKNRRAESHPINPTS</sequence>
<dbReference type="EMBL" id="JAKLWS010000006">
    <property type="protein sequence ID" value="MCG2588293.1"/>
    <property type="molecule type" value="Genomic_DNA"/>
</dbReference>
<dbReference type="Proteomes" id="UP001165366">
    <property type="component" value="Unassembled WGS sequence"/>
</dbReference>